<evidence type="ECO:0000259" key="2">
    <source>
        <dbReference type="Pfam" id="PF25597"/>
    </source>
</evidence>
<evidence type="ECO:0000313" key="3">
    <source>
        <dbReference type="EMBL" id="GJS50006.1"/>
    </source>
</evidence>
<feature type="compositionally biased region" description="Basic and acidic residues" evidence="1">
    <location>
        <begin position="51"/>
        <end position="61"/>
    </location>
</feature>
<accession>A0ABQ4WAY0</accession>
<name>A0ABQ4WAY0_9ASTR</name>
<proteinExistence type="predicted"/>
<feature type="domain" description="Retroviral polymerase SH3-like" evidence="2">
    <location>
        <begin position="454"/>
        <end position="508"/>
    </location>
</feature>
<dbReference type="EMBL" id="BQNB010008485">
    <property type="protein sequence ID" value="GJS50006.1"/>
    <property type="molecule type" value="Genomic_DNA"/>
</dbReference>
<dbReference type="InterPro" id="IPR039537">
    <property type="entry name" value="Retrotran_Ty1/copia-like"/>
</dbReference>
<reference evidence="3" key="1">
    <citation type="journal article" date="2022" name="Int. J. Mol. Sci.">
        <title>Draft Genome of Tanacetum Coccineum: Genomic Comparison of Closely Related Tanacetum-Family Plants.</title>
        <authorList>
            <person name="Yamashiro T."/>
            <person name="Shiraishi A."/>
            <person name="Nakayama K."/>
            <person name="Satake H."/>
        </authorList>
    </citation>
    <scope>NUCLEOTIDE SEQUENCE</scope>
</reference>
<organism evidence="3 4">
    <name type="scientific">Tanacetum coccineum</name>
    <dbReference type="NCBI Taxonomy" id="301880"/>
    <lineage>
        <taxon>Eukaryota</taxon>
        <taxon>Viridiplantae</taxon>
        <taxon>Streptophyta</taxon>
        <taxon>Embryophyta</taxon>
        <taxon>Tracheophyta</taxon>
        <taxon>Spermatophyta</taxon>
        <taxon>Magnoliopsida</taxon>
        <taxon>eudicotyledons</taxon>
        <taxon>Gunneridae</taxon>
        <taxon>Pentapetalae</taxon>
        <taxon>asterids</taxon>
        <taxon>campanulids</taxon>
        <taxon>Asterales</taxon>
        <taxon>Asteraceae</taxon>
        <taxon>Asteroideae</taxon>
        <taxon>Anthemideae</taxon>
        <taxon>Anthemidinae</taxon>
        <taxon>Tanacetum</taxon>
    </lineage>
</organism>
<dbReference type="PANTHER" id="PTHR42648:SF32">
    <property type="entry name" value="RIBONUCLEASE H-LIKE DOMAIN, GAG-PRE-INTEGRASE DOMAIN PROTEIN-RELATED"/>
    <property type="match status" value="1"/>
</dbReference>
<gene>
    <name evidence="3" type="ORF">Tco_0600127</name>
</gene>
<comment type="caution">
    <text evidence="3">The sequence shown here is derived from an EMBL/GenBank/DDBJ whole genome shotgun (WGS) entry which is preliminary data.</text>
</comment>
<sequence>MMPLRLTRIKGRKETRDWVLGFKKAGKGVIKGFGVTGCGFGEMARECRSLRNQESMPRNHDNGNINQDSSRRTVNVEETSSKAMVAIDGAGFDWSFMAEEEVTTNMALMAFSDSEVYNDKTCSNTCLKSFETLKTQLDNLRVEFNKSEFNLATYKRGLASVEEQLVFYKKNEVMFSDQIVVLKRDASFKDSEIIALKSEIEKLKKEKEFRKGVGYNVVPPPPTSLFAPPTIDLSNSGLEEFQQPEFKGYGPKASKSVCVDTSNKVKKTPDTPLVEELVSDKEKKTVFPTKIEFGELQFSTKRANQANAVKASICWVWRPTKLDSASITLKKPNYFDARGISKHMIGNISYLLDFQEFDDMLPLVEESKEERSLVKILIKIPRKNNMYSVDMKNIVPKESLTCLVAKATLDESMLWHRRLGHNRVIIVKPHNKTPYELFRGRTPALGFMRPFGCHVSILNTLDHLGKFDGKSDDGFFVGYSLTSKAFRVYNIRTRRVEENLHIRFLEDKPIVSGDGPKWLFDLDSLTKSMNYVPVIAGTNSNDFAGLEVSIGEGSTSKETDTSQDYIVMPLWKDSSLIDSPSMNVSHDEPELSC</sequence>
<dbReference type="InterPro" id="IPR057670">
    <property type="entry name" value="SH3_retrovirus"/>
</dbReference>
<feature type="region of interest" description="Disordered" evidence="1">
    <location>
        <begin position="51"/>
        <end position="77"/>
    </location>
</feature>
<dbReference type="Proteomes" id="UP001151760">
    <property type="component" value="Unassembled WGS sequence"/>
</dbReference>
<keyword evidence="4" id="KW-1185">Reference proteome</keyword>
<protein>
    <submittedName>
        <fullName evidence="3">Ribonuclease H-like domain-containing protein</fullName>
    </submittedName>
</protein>
<evidence type="ECO:0000313" key="4">
    <source>
        <dbReference type="Proteomes" id="UP001151760"/>
    </source>
</evidence>
<evidence type="ECO:0000256" key="1">
    <source>
        <dbReference type="SAM" id="MobiDB-lite"/>
    </source>
</evidence>
<dbReference type="PANTHER" id="PTHR42648">
    <property type="entry name" value="TRANSPOSASE, PUTATIVE-RELATED"/>
    <property type="match status" value="1"/>
</dbReference>
<dbReference type="Pfam" id="PF25597">
    <property type="entry name" value="SH3_retrovirus"/>
    <property type="match status" value="1"/>
</dbReference>
<reference evidence="3" key="2">
    <citation type="submission" date="2022-01" db="EMBL/GenBank/DDBJ databases">
        <authorList>
            <person name="Yamashiro T."/>
            <person name="Shiraishi A."/>
            <person name="Satake H."/>
            <person name="Nakayama K."/>
        </authorList>
    </citation>
    <scope>NUCLEOTIDE SEQUENCE</scope>
</reference>